<dbReference type="RefSeq" id="WP_135831703.1">
    <property type="nucleotide sequence ID" value="NZ_CP038462.1"/>
</dbReference>
<dbReference type="Proteomes" id="UP000297025">
    <property type="component" value="Chromosome"/>
</dbReference>
<evidence type="ECO:0000313" key="1">
    <source>
        <dbReference type="EMBL" id="QCC76654.1"/>
    </source>
</evidence>
<protein>
    <submittedName>
        <fullName evidence="1">PqqD family protein</fullName>
    </submittedName>
</protein>
<reference evidence="1 2" key="1">
    <citation type="journal article" date="2008" name="Int. J. Syst. Evol. Microbiol.">
        <title>Nocardioides daphniae sp. nov., isolated from Daphnia cucullata (Crustacea: Cladocera).</title>
        <authorList>
            <person name="Toth E.M."/>
            <person name="Keki Z."/>
            <person name="Homonnay Z.G."/>
            <person name="Borsodi A.K."/>
            <person name="Marialigeti K."/>
            <person name="Schumann P."/>
        </authorList>
    </citation>
    <scope>NUCLEOTIDE SEQUENCE [LARGE SCALE GENOMIC DNA]</scope>
    <source>
        <strain evidence="1 2">JCM 16608</strain>
    </source>
</reference>
<name>A0A4P7UAH1_9ACTN</name>
<dbReference type="EMBL" id="CP038462">
    <property type="protein sequence ID" value="QCC76654.1"/>
    <property type="molecule type" value="Genomic_DNA"/>
</dbReference>
<dbReference type="InterPro" id="IPR008792">
    <property type="entry name" value="PQQD"/>
</dbReference>
<dbReference type="KEGG" id="ndp:E2C04_04490"/>
<dbReference type="InterPro" id="IPR041881">
    <property type="entry name" value="PqqD_sf"/>
</dbReference>
<organism evidence="1 2">
    <name type="scientific">Nocardioides daphniae</name>
    <dbReference type="NCBI Taxonomy" id="402297"/>
    <lineage>
        <taxon>Bacteria</taxon>
        <taxon>Bacillati</taxon>
        <taxon>Actinomycetota</taxon>
        <taxon>Actinomycetes</taxon>
        <taxon>Propionibacteriales</taxon>
        <taxon>Nocardioidaceae</taxon>
        <taxon>Nocardioides</taxon>
    </lineage>
</organism>
<proteinExistence type="predicted"/>
<evidence type="ECO:0000313" key="2">
    <source>
        <dbReference type="Proteomes" id="UP000297025"/>
    </source>
</evidence>
<sequence length="106" mass="10901">MTSSPSVASPGSDEAVGALAHRDTVVQVGDADRVVLLDLDDPAHPPRILTGPAAEIWTAVDGRRTLAEVTGVVAEAFDAPVDTVAGDVSAFVASLLEARLVEEVAR</sequence>
<dbReference type="Pfam" id="PF05402">
    <property type="entry name" value="PqqD"/>
    <property type="match status" value="1"/>
</dbReference>
<accession>A0A4P7UAH1</accession>
<dbReference type="Gene3D" id="1.10.10.1150">
    <property type="entry name" value="Coenzyme PQQ synthesis protein D (PqqD)"/>
    <property type="match status" value="1"/>
</dbReference>
<dbReference type="AlphaFoldDB" id="A0A4P7UAH1"/>
<gene>
    <name evidence="1" type="ORF">E2C04_04490</name>
</gene>